<dbReference type="EMBL" id="JAQIZZ010000003">
    <property type="protein sequence ID" value="KAJ5547105.1"/>
    <property type="molecule type" value="Genomic_DNA"/>
</dbReference>
<dbReference type="GO" id="GO:0016757">
    <property type="term" value="F:glycosyltransferase activity"/>
    <property type="evidence" value="ECO:0007669"/>
    <property type="project" value="UniProtKB-KW"/>
</dbReference>
<name>A0AAD6D138_9EURO</name>
<dbReference type="Pfam" id="PF05637">
    <property type="entry name" value="Glyco_transf_34"/>
    <property type="match status" value="1"/>
</dbReference>
<evidence type="ECO:0000313" key="4">
    <source>
        <dbReference type="EMBL" id="KAJ5547105.1"/>
    </source>
</evidence>
<comment type="caution">
    <text evidence="4">The sequence shown here is derived from an EMBL/GenBank/DDBJ whole genome shotgun (WGS) entry which is preliminary data.</text>
</comment>
<dbReference type="Gene3D" id="3.90.550.10">
    <property type="entry name" value="Spore Coat Polysaccharide Biosynthesis Protein SpsA, Chain A"/>
    <property type="match status" value="1"/>
</dbReference>
<dbReference type="GO" id="GO:0000139">
    <property type="term" value="C:Golgi membrane"/>
    <property type="evidence" value="ECO:0007669"/>
    <property type="project" value="TreeGrafter"/>
</dbReference>
<evidence type="ECO:0000256" key="3">
    <source>
        <dbReference type="ARBA" id="ARBA00022679"/>
    </source>
</evidence>
<evidence type="ECO:0000256" key="2">
    <source>
        <dbReference type="ARBA" id="ARBA00022676"/>
    </source>
</evidence>
<evidence type="ECO:0000256" key="1">
    <source>
        <dbReference type="ARBA" id="ARBA00005664"/>
    </source>
</evidence>
<protein>
    <submittedName>
        <fullName evidence="4">Uncharacterized protein</fullName>
    </submittedName>
</protein>
<dbReference type="InterPro" id="IPR008630">
    <property type="entry name" value="Glyco_trans_34"/>
</dbReference>
<reference evidence="4 5" key="1">
    <citation type="journal article" date="2023" name="IMA Fungus">
        <title>Comparative genomic study of the Penicillium genus elucidates a diverse pangenome and 15 lateral gene transfer events.</title>
        <authorList>
            <person name="Petersen C."/>
            <person name="Sorensen T."/>
            <person name="Nielsen M.R."/>
            <person name="Sondergaard T.E."/>
            <person name="Sorensen J.L."/>
            <person name="Fitzpatrick D.A."/>
            <person name="Frisvad J.C."/>
            <person name="Nielsen K.L."/>
        </authorList>
    </citation>
    <scope>NUCLEOTIDE SEQUENCE [LARGE SCALE GENOMIC DNA]</scope>
    <source>
        <strain evidence="4 5">IBT 35679</strain>
    </source>
</reference>
<dbReference type="PANTHER" id="PTHR31306:SF4">
    <property type="entry name" value="ALPHA-1,2-GALACTOSYLTRANSFERASE"/>
    <property type="match status" value="1"/>
</dbReference>
<dbReference type="GO" id="GO:0006487">
    <property type="term" value="P:protein N-linked glycosylation"/>
    <property type="evidence" value="ECO:0007669"/>
    <property type="project" value="TreeGrafter"/>
</dbReference>
<keyword evidence="2" id="KW-0328">Glycosyltransferase</keyword>
<proteinExistence type="inferred from homology"/>
<accession>A0AAD6D138</accession>
<sequence length="276" mass="31846">MVTGSTGTDRMLGIPHIKDMIYENRKTYAEIHGLEFMWANMTSYNLPDGSPIYWNKIPILKEAFVRFPDAEWIWWMDMDIIIMNTSLSIYDHVLSPEGMARNVLLNESIHTAGGGDLGQSTPSTYKHEDINFVISKDAWGMVVGNFLMRRGTWSDWLLDLWIEPLYIAQGWTFPENDAWTHMWKHHKIVQEHSVCMNQRSMNAYPDYNLLGEHWARGDHIVHFAGCGDHPICETEWNKYWDLREKPEVPVSVKSKLQDGTAEIEDVQGGVGLPSDF</sequence>
<dbReference type="AlphaFoldDB" id="A0AAD6D138"/>
<dbReference type="PANTHER" id="PTHR31306">
    <property type="entry name" value="ALPHA-1,6-MANNOSYLTRANSFERASE MNN11-RELATED"/>
    <property type="match status" value="1"/>
</dbReference>
<keyword evidence="5" id="KW-1185">Reference proteome</keyword>
<dbReference type="Proteomes" id="UP001220324">
    <property type="component" value="Unassembled WGS sequence"/>
</dbReference>
<evidence type="ECO:0000313" key="5">
    <source>
        <dbReference type="Proteomes" id="UP001220324"/>
    </source>
</evidence>
<gene>
    <name evidence="4" type="ORF">N7494_004690</name>
</gene>
<dbReference type="InterPro" id="IPR029044">
    <property type="entry name" value="Nucleotide-diphossugar_trans"/>
</dbReference>
<organism evidence="4 5">
    <name type="scientific">Penicillium frequentans</name>
    <dbReference type="NCBI Taxonomy" id="3151616"/>
    <lineage>
        <taxon>Eukaryota</taxon>
        <taxon>Fungi</taxon>
        <taxon>Dikarya</taxon>
        <taxon>Ascomycota</taxon>
        <taxon>Pezizomycotina</taxon>
        <taxon>Eurotiomycetes</taxon>
        <taxon>Eurotiomycetidae</taxon>
        <taxon>Eurotiales</taxon>
        <taxon>Aspergillaceae</taxon>
        <taxon>Penicillium</taxon>
    </lineage>
</organism>
<keyword evidence="3" id="KW-0808">Transferase</keyword>
<comment type="similarity">
    <text evidence="1">Belongs to the glycosyltransferase 34 family.</text>
</comment>